<evidence type="ECO:0000313" key="1">
    <source>
        <dbReference type="EMBL" id="CAG8740970.1"/>
    </source>
</evidence>
<keyword evidence="2" id="KW-1185">Reference proteome</keyword>
<evidence type="ECO:0000313" key="2">
    <source>
        <dbReference type="Proteomes" id="UP000789920"/>
    </source>
</evidence>
<feature type="non-terminal residue" evidence="1">
    <location>
        <position position="1"/>
    </location>
</feature>
<reference evidence="1" key="1">
    <citation type="submission" date="2021-06" db="EMBL/GenBank/DDBJ databases">
        <authorList>
            <person name="Kallberg Y."/>
            <person name="Tangrot J."/>
            <person name="Rosling A."/>
        </authorList>
    </citation>
    <scope>NUCLEOTIDE SEQUENCE</scope>
    <source>
        <strain evidence="1">MA461A</strain>
    </source>
</reference>
<accession>A0ACA9Q995</accession>
<protein>
    <submittedName>
        <fullName evidence="1">19886_t:CDS:1</fullName>
    </submittedName>
</protein>
<proteinExistence type="predicted"/>
<name>A0ACA9Q995_9GLOM</name>
<organism evidence="1 2">
    <name type="scientific">Racocetra persica</name>
    <dbReference type="NCBI Taxonomy" id="160502"/>
    <lineage>
        <taxon>Eukaryota</taxon>
        <taxon>Fungi</taxon>
        <taxon>Fungi incertae sedis</taxon>
        <taxon>Mucoromycota</taxon>
        <taxon>Glomeromycotina</taxon>
        <taxon>Glomeromycetes</taxon>
        <taxon>Diversisporales</taxon>
        <taxon>Gigasporaceae</taxon>
        <taxon>Racocetra</taxon>
    </lineage>
</organism>
<sequence>ESCCSFKSTKFKLFPFKGLLLRFIDSKLGKEASREKSTSPISLPNKLSDFNLSLWGKLANQSKFLSLFLEALILSKSLFWLKFKLNMEKNFVVESELKVEKPLTLEQIKDIIEKQDFNRFYRSSEIEEKYQKDQKDKEMLIPTKLKEIIELKHYEKSNNTER</sequence>
<dbReference type="EMBL" id="CAJVQC010028880">
    <property type="protein sequence ID" value="CAG8740970.1"/>
    <property type="molecule type" value="Genomic_DNA"/>
</dbReference>
<dbReference type="Proteomes" id="UP000789920">
    <property type="component" value="Unassembled WGS sequence"/>
</dbReference>
<gene>
    <name evidence="1" type="ORF">RPERSI_LOCUS13149</name>
</gene>
<comment type="caution">
    <text evidence="1">The sequence shown here is derived from an EMBL/GenBank/DDBJ whole genome shotgun (WGS) entry which is preliminary data.</text>
</comment>